<accession>A0A370G7J1</accession>
<dbReference type="Gene3D" id="3.90.550.10">
    <property type="entry name" value="Spore Coat Polysaccharide Biosynthesis Protein SpsA, Chain A"/>
    <property type="match status" value="1"/>
</dbReference>
<organism evidence="2 3">
    <name type="scientific">Gluconacetobacter liquefaciens</name>
    <name type="common">Acetobacter liquefaciens</name>
    <dbReference type="NCBI Taxonomy" id="89584"/>
    <lineage>
        <taxon>Bacteria</taxon>
        <taxon>Pseudomonadati</taxon>
        <taxon>Pseudomonadota</taxon>
        <taxon>Alphaproteobacteria</taxon>
        <taxon>Acetobacterales</taxon>
        <taxon>Acetobacteraceae</taxon>
        <taxon>Gluconacetobacter</taxon>
    </lineage>
</organism>
<reference evidence="1 4" key="2">
    <citation type="submission" date="2020-04" db="EMBL/GenBank/DDBJ databases">
        <title>Description of novel Gluconacetobacter.</title>
        <authorList>
            <person name="Sombolestani A."/>
        </authorList>
    </citation>
    <scope>NUCLEOTIDE SEQUENCE [LARGE SCALE GENOMIC DNA]</scope>
    <source>
        <strain evidence="1 4">LMG 1382</strain>
    </source>
</reference>
<dbReference type="AlphaFoldDB" id="A0A370G7J1"/>
<evidence type="ECO:0000313" key="4">
    <source>
        <dbReference type="Proteomes" id="UP000562982"/>
    </source>
</evidence>
<sequence length="273" mass="31525">MNDIDNHHIYISLTCISSRLPDIERVIHSLLNQTLPAQKIILNISHEPFLEDKGISESDLPPFVHQMIDRGRVELCYCANSGPYRKILPTLERYADSNVWIATADDDVIYPDNWLEGLVKVAKKYKCISAYRCRLILIENGHILPYNIWPLINSIFKEQFIERNQLDQPSLMFFPTGRDGILYHSSHLRDLKTLYNLRALAPFQDDISLKFYTLMKNIPVAIVPSPEKWESEVFPGTGHSGPTLWNLNQNGENDKAISRVLEYCKRRPQMDDA</sequence>
<dbReference type="Proteomes" id="UP000562982">
    <property type="component" value="Unassembled WGS sequence"/>
</dbReference>
<dbReference type="EMBL" id="QQAW01000002">
    <property type="protein sequence ID" value="RDI39772.1"/>
    <property type="molecule type" value="Genomic_DNA"/>
</dbReference>
<dbReference type="EMBL" id="JABEQI010000002">
    <property type="protein sequence ID" value="MBB2185956.1"/>
    <property type="molecule type" value="Genomic_DNA"/>
</dbReference>
<dbReference type="RefSeq" id="WP_141288880.1">
    <property type="nucleotide sequence ID" value="NZ_BJMI01000009.1"/>
</dbReference>
<name>A0A370G7J1_GLULI</name>
<dbReference type="GO" id="GO:0016740">
    <property type="term" value="F:transferase activity"/>
    <property type="evidence" value="ECO:0007669"/>
    <property type="project" value="UniProtKB-KW"/>
</dbReference>
<keyword evidence="1" id="KW-0808">Transferase</keyword>
<proteinExistence type="predicted"/>
<evidence type="ECO:0000313" key="3">
    <source>
        <dbReference type="Proteomes" id="UP000254958"/>
    </source>
</evidence>
<reference evidence="2 3" key="1">
    <citation type="submission" date="2018-07" db="EMBL/GenBank/DDBJ databases">
        <title>Genomic Encyclopedia of Type Strains, Phase IV (KMG-IV): sequencing the most valuable type-strain genomes for metagenomic binning, comparative biology and taxonomic classification.</title>
        <authorList>
            <person name="Goeker M."/>
        </authorList>
    </citation>
    <scope>NUCLEOTIDE SEQUENCE [LARGE SCALE GENOMIC DNA]</scope>
    <source>
        <strain evidence="2 3">DSM 5603</strain>
    </source>
</reference>
<evidence type="ECO:0000313" key="2">
    <source>
        <dbReference type="EMBL" id="RDI39772.1"/>
    </source>
</evidence>
<comment type="caution">
    <text evidence="2">The sequence shown here is derived from an EMBL/GenBank/DDBJ whole genome shotgun (WGS) entry which is preliminary data.</text>
</comment>
<gene>
    <name evidence="2" type="ORF">C7453_102568</name>
    <name evidence="1" type="ORF">HLH32_06090</name>
</gene>
<protein>
    <submittedName>
        <fullName evidence="1">Glycosyltransferase family 2 protein</fullName>
    </submittedName>
</protein>
<dbReference type="CDD" id="cd00761">
    <property type="entry name" value="Glyco_tranf_GTA_type"/>
    <property type="match status" value="1"/>
</dbReference>
<keyword evidence="3" id="KW-1185">Reference proteome</keyword>
<dbReference type="SUPFAM" id="SSF53448">
    <property type="entry name" value="Nucleotide-diphospho-sugar transferases"/>
    <property type="match status" value="1"/>
</dbReference>
<dbReference type="OrthoDB" id="5465469at2"/>
<dbReference type="InterPro" id="IPR029044">
    <property type="entry name" value="Nucleotide-diphossugar_trans"/>
</dbReference>
<evidence type="ECO:0000313" key="1">
    <source>
        <dbReference type="EMBL" id="MBB2185956.1"/>
    </source>
</evidence>
<dbReference type="Proteomes" id="UP000254958">
    <property type="component" value="Unassembled WGS sequence"/>
</dbReference>